<dbReference type="PROSITE" id="PS51257">
    <property type="entry name" value="PROKAR_LIPOPROTEIN"/>
    <property type="match status" value="1"/>
</dbReference>
<dbReference type="InterPro" id="IPR033985">
    <property type="entry name" value="SusD-like_N"/>
</dbReference>
<dbReference type="SUPFAM" id="SSF48452">
    <property type="entry name" value="TPR-like"/>
    <property type="match status" value="1"/>
</dbReference>
<evidence type="ECO:0000313" key="11">
    <source>
        <dbReference type="Proteomes" id="UP001208692"/>
    </source>
</evidence>
<comment type="similarity">
    <text evidence="2">Belongs to the SusD family.</text>
</comment>
<gene>
    <name evidence="8" type="ORF">RCZ15_01130</name>
    <name evidence="9" type="ORF">RCZ16_19950</name>
</gene>
<name>A0AAV5API4_9FLAO</name>
<dbReference type="EMBL" id="BQKB01000045">
    <property type="protein sequence ID" value="GJM53679.1"/>
    <property type="molecule type" value="Genomic_DNA"/>
</dbReference>
<evidence type="ECO:0000256" key="5">
    <source>
        <dbReference type="ARBA" id="ARBA00023237"/>
    </source>
</evidence>
<feature type="domain" description="RagB/SusD" evidence="6">
    <location>
        <begin position="310"/>
        <end position="438"/>
    </location>
</feature>
<dbReference type="InterPro" id="IPR011990">
    <property type="entry name" value="TPR-like_helical_dom_sf"/>
</dbReference>
<dbReference type="AlphaFoldDB" id="A0AAV5API4"/>
<evidence type="ECO:0000313" key="8">
    <source>
        <dbReference type="EMBL" id="GJM49137.1"/>
    </source>
</evidence>
<evidence type="ECO:0000256" key="3">
    <source>
        <dbReference type="ARBA" id="ARBA00022729"/>
    </source>
</evidence>
<keyword evidence="3" id="KW-0732">Signal</keyword>
<dbReference type="Pfam" id="PF14322">
    <property type="entry name" value="SusD-like_3"/>
    <property type="match status" value="1"/>
</dbReference>
<evidence type="ECO:0000313" key="10">
    <source>
        <dbReference type="Proteomes" id="UP001207736"/>
    </source>
</evidence>
<sequence>MKKLYQFLLIGGVITLSSCDKFLDIEPKGMVVPSTTEDFRQLLNSGYNIFPKYKSNVAFRSDELTANTNDDNFPVFQNIYIWEDVITTTQTLQYPYEDFYKSIFYANETINSGQSRMPDSPEKNQLIAEAYALRAYNYFSLISMYARSYNKLTAATDSGVPINLIVDLEQDFPKASVQATYDQILSDIQKAESLMQQNTWEVGLNYRFARANLYALAARVYLHMGEYTSSVSYANKALSINNSLVDLNNSQTQPSAYNSVESLLALENTFTLQLQKASFVSDELIAMYDTTNDLRFATYMTSDSGKYKVSKAGNDSFKCSFRTAELYLNKAESEARLGNESSAKNTLLILLKNRYSTTHYATIEQHINTLSGNDLINEILNERMRELAFEGHRWFDLRRTNQKQINHTLNGQTHTLQANDPRYTIPFPKEAIQNNKNL</sequence>
<dbReference type="Proteomes" id="UP001208692">
    <property type="component" value="Unassembled WGS sequence"/>
</dbReference>
<proteinExistence type="inferred from homology"/>
<keyword evidence="4" id="KW-0472">Membrane</keyword>
<dbReference type="GO" id="GO:0009279">
    <property type="term" value="C:cell outer membrane"/>
    <property type="evidence" value="ECO:0007669"/>
    <property type="project" value="UniProtKB-SubCell"/>
</dbReference>
<dbReference type="InterPro" id="IPR012944">
    <property type="entry name" value="SusD_RagB_dom"/>
</dbReference>
<evidence type="ECO:0000259" key="7">
    <source>
        <dbReference type="Pfam" id="PF14322"/>
    </source>
</evidence>
<evidence type="ECO:0000256" key="1">
    <source>
        <dbReference type="ARBA" id="ARBA00004442"/>
    </source>
</evidence>
<feature type="domain" description="SusD-like N-terminal" evidence="7">
    <location>
        <begin position="21"/>
        <end position="222"/>
    </location>
</feature>
<organism evidence="8 10">
    <name type="scientific">Capnocytophaga catalasegens</name>
    <dbReference type="NCBI Taxonomy" id="1004260"/>
    <lineage>
        <taxon>Bacteria</taxon>
        <taxon>Pseudomonadati</taxon>
        <taxon>Bacteroidota</taxon>
        <taxon>Flavobacteriia</taxon>
        <taxon>Flavobacteriales</taxon>
        <taxon>Flavobacteriaceae</taxon>
        <taxon>Capnocytophaga</taxon>
    </lineage>
</organism>
<evidence type="ECO:0000256" key="4">
    <source>
        <dbReference type="ARBA" id="ARBA00023136"/>
    </source>
</evidence>
<keyword evidence="5" id="KW-0998">Cell outer membrane</keyword>
<reference evidence="8 11" key="1">
    <citation type="submission" date="2021-11" db="EMBL/GenBank/DDBJ databases">
        <title>Draft genome sequence of Capnocytophaga sp. strain KC07075 isolated from cat oral cavity.</title>
        <authorList>
            <person name="Suzuki M."/>
            <person name="Imaoka K."/>
            <person name="Kimura M."/>
            <person name="Morikawa S."/>
            <person name="Maeda K."/>
        </authorList>
    </citation>
    <scope>NUCLEOTIDE SEQUENCE</scope>
    <source>
        <strain evidence="8">KC07075</strain>
        <strain evidence="9 11">KC07079</strain>
    </source>
</reference>
<evidence type="ECO:0000256" key="2">
    <source>
        <dbReference type="ARBA" id="ARBA00006275"/>
    </source>
</evidence>
<comment type="subcellular location">
    <subcellularLocation>
        <location evidence="1">Cell outer membrane</location>
    </subcellularLocation>
</comment>
<protein>
    <submittedName>
        <fullName evidence="8">Membrane protein</fullName>
    </submittedName>
</protein>
<evidence type="ECO:0000313" key="9">
    <source>
        <dbReference type="EMBL" id="GJM53679.1"/>
    </source>
</evidence>
<dbReference type="RefSeq" id="WP_264847466.1">
    <property type="nucleotide sequence ID" value="NZ_BPMA01000057.1"/>
</dbReference>
<accession>A0AAV5API4</accession>
<keyword evidence="11" id="KW-1185">Reference proteome</keyword>
<evidence type="ECO:0000259" key="6">
    <source>
        <dbReference type="Pfam" id="PF07980"/>
    </source>
</evidence>
<dbReference type="Gene3D" id="1.25.40.390">
    <property type="match status" value="1"/>
</dbReference>
<dbReference type="Pfam" id="PF07980">
    <property type="entry name" value="SusD_RagB"/>
    <property type="match status" value="1"/>
</dbReference>
<dbReference type="Proteomes" id="UP001207736">
    <property type="component" value="Unassembled WGS sequence"/>
</dbReference>
<comment type="caution">
    <text evidence="8">The sequence shown here is derived from an EMBL/GenBank/DDBJ whole genome shotgun (WGS) entry which is preliminary data.</text>
</comment>
<dbReference type="EMBL" id="BQKA01000003">
    <property type="protein sequence ID" value="GJM49137.1"/>
    <property type="molecule type" value="Genomic_DNA"/>
</dbReference>